<evidence type="ECO:0008006" key="2">
    <source>
        <dbReference type="Google" id="ProtNLM"/>
    </source>
</evidence>
<dbReference type="AlphaFoldDB" id="A0A7G9Y339"/>
<gene>
    <name evidence="1" type="ORF">ODADPOMJ_00016</name>
</gene>
<dbReference type="EMBL" id="MT630736">
    <property type="protein sequence ID" value="QNO42423.1"/>
    <property type="molecule type" value="Genomic_DNA"/>
</dbReference>
<accession>A0A7G9Y339</accession>
<evidence type="ECO:0000313" key="1">
    <source>
        <dbReference type="EMBL" id="QNO42423.1"/>
    </source>
</evidence>
<proteinExistence type="predicted"/>
<sequence length="36" mass="4201">MVVFDTDILSMFAKIDAIYLLKRLFNEKIVIPKLSD</sequence>
<reference evidence="1" key="1">
    <citation type="submission" date="2020-06" db="EMBL/GenBank/DDBJ databases">
        <title>Unique genomic features of the anaerobic methanotrophic archaea.</title>
        <authorList>
            <person name="Chadwick G.L."/>
            <person name="Skennerton C.T."/>
            <person name="Laso-Perez R."/>
            <person name="Leu A.O."/>
            <person name="Speth D.R."/>
            <person name="Yu H."/>
            <person name="Morgan-Lang C."/>
            <person name="Hatzenpichler R."/>
            <person name="Goudeau D."/>
            <person name="Malmstrom R."/>
            <person name="Brazelton W.J."/>
            <person name="Woyke T."/>
            <person name="Hallam S.J."/>
            <person name="Tyson G.W."/>
            <person name="Wegener G."/>
            <person name="Boetius A."/>
            <person name="Orphan V."/>
        </authorList>
    </citation>
    <scope>NUCLEOTIDE SEQUENCE</scope>
</reference>
<protein>
    <recommendedName>
        <fullName evidence="2">PIN domain-containing protein</fullName>
    </recommendedName>
</protein>
<name>A0A7G9Y339_9EURY</name>
<organism evidence="1">
    <name type="scientific">Candidatus Methanogaster sp. ANME-2c ERB4</name>
    <dbReference type="NCBI Taxonomy" id="2759911"/>
    <lineage>
        <taxon>Archaea</taxon>
        <taxon>Methanobacteriati</taxon>
        <taxon>Methanobacteriota</taxon>
        <taxon>Stenosarchaea group</taxon>
        <taxon>Methanomicrobia</taxon>
        <taxon>Methanosarcinales</taxon>
        <taxon>ANME-2 cluster</taxon>
        <taxon>Candidatus Methanogasteraceae</taxon>
        <taxon>Candidatus Methanogaster</taxon>
    </lineage>
</organism>